<evidence type="ECO:0000256" key="2">
    <source>
        <dbReference type="SAM" id="SignalP"/>
    </source>
</evidence>
<feature type="chain" id="PRO_5032879772" evidence="2">
    <location>
        <begin position="18"/>
        <end position="171"/>
    </location>
</feature>
<dbReference type="AlphaFoldDB" id="A0A839US79"/>
<evidence type="ECO:0000313" key="4">
    <source>
        <dbReference type="Proteomes" id="UP000559987"/>
    </source>
</evidence>
<keyword evidence="2" id="KW-0732">Signal</keyword>
<protein>
    <submittedName>
        <fullName evidence="3">Small-conductance mechanosensitive channel</fullName>
    </submittedName>
</protein>
<dbReference type="RefSeq" id="WP_183911056.1">
    <property type="nucleotide sequence ID" value="NZ_JACHXZ010000004.1"/>
</dbReference>
<sequence length="171" mass="18971">MKWLFMAILIAQSAALAIIFSHLKSLHTTVDTLATYLPYSHNSDSTNSSDSTNRHNVRSSTDNETQPTDQLQQLAMIQKELARLSLAIESNLDSAGMRPENIAPPPSASQIERHDMLRGSLNNMMFAGPVSQMQIDNLQIQAAQLHPEQRKEMFSSIARAVNSGQLKIVNQ</sequence>
<feature type="compositionally biased region" description="Polar residues" evidence="1">
    <location>
        <begin position="58"/>
        <end position="68"/>
    </location>
</feature>
<keyword evidence="4" id="KW-1185">Reference proteome</keyword>
<evidence type="ECO:0000256" key="1">
    <source>
        <dbReference type="SAM" id="MobiDB-lite"/>
    </source>
</evidence>
<proteinExistence type="predicted"/>
<comment type="caution">
    <text evidence="3">The sequence shown here is derived from an EMBL/GenBank/DDBJ whole genome shotgun (WGS) entry which is preliminary data.</text>
</comment>
<dbReference type="EMBL" id="JACHXZ010000004">
    <property type="protein sequence ID" value="MBB3169551.1"/>
    <property type="molecule type" value="Genomic_DNA"/>
</dbReference>
<accession>A0A839US79</accession>
<dbReference type="Proteomes" id="UP000559987">
    <property type="component" value="Unassembled WGS sequence"/>
</dbReference>
<feature type="compositionally biased region" description="Low complexity" evidence="1">
    <location>
        <begin position="40"/>
        <end position="51"/>
    </location>
</feature>
<reference evidence="3 4" key="1">
    <citation type="submission" date="2020-08" db="EMBL/GenBank/DDBJ databases">
        <title>Genomic Encyclopedia of Type Strains, Phase III (KMG-III): the genomes of soil and plant-associated and newly described type strains.</title>
        <authorList>
            <person name="Whitman W."/>
        </authorList>
    </citation>
    <scope>NUCLEOTIDE SEQUENCE [LARGE SCALE GENOMIC DNA]</scope>
    <source>
        <strain evidence="3 4">CECT 8571</strain>
    </source>
</reference>
<organism evidence="3 4">
    <name type="scientific">Simiduia aestuariiviva</name>
    <dbReference type="NCBI Taxonomy" id="1510459"/>
    <lineage>
        <taxon>Bacteria</taxon>
        <taxon>Pseudomonadati</taxon>
        <taxon>Pseudomonadota</taxon>
        <taxon>Gammaproteobacteria</taxon>
        <taxon>Cellvibrionales</taxon>
        <taxon>Cellvibrionaceae</taxon>
        <taxon>Simiduia</taxon>
    </lineage>
</organism>
<evidence type="ECO:0000313" key="3">
    <source>
        <dbReference type="EMBL" id="MBB3169551.1"/>
    </source>
</evidence>
<gene>
    <name evidence="3" type="ORF">FHS30_002764</name>
</gene>
<feature type="signal peptide" evidence="2">
    <location>
        <begin position="1"/>
        <end position="17"/>
    </location>
</feature>
<feature type="region of interest" description="Disordered" evidence="1">
    <location>
        <begin position="40"/>
        <end position="68"/>
    </location>
</feature>
<name>A0A839US79_9GAMM</name>